<dbReference type="GeneID" id="33313933"/>
<keyword evidence="2" id="KW-1185">Reference proteome</keyword>
<dbReference type="OrthoDB" id="384708at2157"/>
<evidence type="ECO:0000313" key="1">
    <source>
        <dbReference type="EMBL" id="ASI13698.1"/>
    </source>
</evidence>
<gene>
    <name evidence="1" type="ORF">Mia14_0376</name>
</gene>
<evidence type="ECO:0000313" key="2">
    <source>
        <dbReference type="Proteomes" id="UP000197679"/>
    </source>
</evidence>
<dbReference type="AlphaFoldDB" id="A0A218NMK1"/>
<dbReference type="RefSeq" id="WP_088819863.1">
    <property type="nucleotide sequence ID" value="NZ_CP019964.1"/>
</dbReference>
<organism evidence="1 2">
    <name type="scientific">Candidatus Mancarchaeum acidiphilum</name>
    <dbReference type="NCBI Taxonomy" id="1920749"/>
    <lineage>
        <taxon>Archaea</taxon>
        <taxon>Candidatus Micrarchaeota</taxon>
        <taxon>Candidatus Mancarchaeum</taxon>
    </lineage>
</organism>
<sequence>MADDKSLLEKLVYKLIKKHIAGVTAASAIRVAKQINKNGLRASLTFLNDSRYNSASPNFHYNYTSYLQLTKELFRLGINSDISLRLSQIGYPDKQGIDEMIPDMLNYLSSKNVLWIEYEDCYDIDSVINFASAIKDNKIGVEVPLDKFESKKLLKSIPLVKNIKIIPYESRKPADIMDTKPKKKTDLFTEYGNAVSKLKGLKVNIYIYMQDEKMVQKFINANRAIKRNLTFEIPLGYSNKKISMLLKNNINLCIYTAYGKDWIPYAINKLTSGRIKEIAVNLLDKKDKKVDYDDIKDLPIEKI</sequence>
<dbReference type="Proteomes" id="UP000197679">
    <property type="component" value="Chromosome"/>
</dbReference>
<dbReference type="KEGG" id="marh:Mia14_0376"/>
<proteinExistence type="predicted"/>
<protein>
    <submittedName>
        <fullName evidence="1">Proline dehydrogenase</fullName>
    </submittedName>
</protein>
<dbReference type="EMBL" id="CP019964">
    <property type="protein sequence ID" value="ASI13698.1"/>
    <property type="molecule type" value="Genomic_DNA"/>
</dbReference>
<reference evidence="1 2" key="1">
    <citation type="journal article" date="2017" name="Nat. Commun.">
        <title>'ARMAN' archaea depend on association with euryarchaeal host in culture and in situ.</title>
        <authorList>
            <person name="Golyshina O."/>
            <person name="Toshchakov S."/>
            <person name="Makarova K."/>
            <person name="Gavrilov S."/>
            <person name="Korzhenkov A."/>
            <person name="La Cono V."/>
            <person name="Arcadi E."/>
            <person name="Nechitaylo T."/>
            <person name="Ferrer M."/>
            <person name="Kublanov I."/>
            <person name="Wolf Y."/>
            <person name="Yakimov M."/>
            <person name="Golyshin P."/>
            <person name="Slesarev A."/>
            <person name="Kozyavkin S."/>
        </authorList>
    </citation>
    <scope>NUCLEOTIDE SEQUENCE [LARGE SCALE GENOMIC DNA]</scope>
    <source>
        <strain evidence="1 2">Mia14</strain>
    </source>
</reference>
<name>A0A218NMK1_9ARCH</name>
<accession>A0A218NMK1</accession>